<sequence length="108" mass="13022">MEKYVWIHLFHIILVTGLFLYIGIMQTKLPKFIYPILIGLGIVIILYHIYKSIYKKAPWLNYIHIFYIGPLLVYIGYKKENTPRIFFEIILMFAFASFGYHLYYLIFT</sequence>
<evidence type="ECO:0000313" key="2">
    <source>
        <dbReference type="EMBL" id="QHT23241.1"/>
    </source>
</evidence>
<keyword evidence="1" id="KW-0812">Transmembrane</keyword>
<feature type="transmembrane region" description="Helical" evidence="1">
    <location>
        <begin position="59"/>
        <end position="77"/>
    </location>
</feature>
<keyword evidence="1" id="KW-0472">Membrane</keyword>
<protein>
    <submittedName>
        <fullName evidence="2">Uncharacterized protein</fullName>
    </submittedName>
</protein>
<feature type="transmembrane region" description="Helical" evidence="1">
    <location>
        <begin position="6"/>
        <end position="25"/>
    </location>
</feature>
<evidence type="ECO:0000256" key="1">
    <source>
        <dbReference type="SAM" id="Phobius"/>
    </source>
</evidence>
<proteinExistence type="predicted"/>
<name>A0A6C0E3Q6_9ZZZZ</name>
<dbReference type="AlphaFoldDB" id="A0A6C0E3Q6"/>
<reference evidence="2" key="1">
    <citation type="journal article" date="2020" name="Nature">
        <title>Giant virus diversity and host interactions through global metagenomics.</title>
        <authorList>
            <person name="Schulz F."/>
            <person name="Roux S."/>
            <person name="Paez-Espino D."/>
            <person name="Jungbluth S."/>
            <person name="Walsh D.A."/>
            <person name="Denef V.J."/>
            <person name="McMahon K.D."/>
            <person name="Konstantinidis K.T."/>
            <person name="Eloe-Fadrosh E.A."/>
            <person name="Kyrpides N.C."/>
            <person name="Woyke T."/>
        </authorList>
    </citation>
    <scope>NUCLEOTIDE SEQUENCE</scope>
    <source>
        <strain evidence="2">GVMAG-M-3300023179-116</strain>
    </source>
</reference>
<organism evidence="2">
    <name type="scientific">viral metagenome</name>
    <dbReference type="NCBI Taxonomy" id="1070528"/>
    <lineage>
        <taxon>unclassified sequences</taxon>
        <taxon>metagenomes</taxon>
        <taxon>organismal metagenomes</taxon>
    </lineage>
</organism>
<dbReference type="EMBL" id="MN739730">
    <property type="protein sequence ID" value="QHT23241.1"/>
    <property type="molecule type" value="Genomic_DNA"/>
</dbReference>
<feature type="transmembrane region" description="Helical" evidence="1">
    <location>
        <begin position="89"/>
        <end position="107"/>
    </location>
</feature>
<accession>A0A6C0E3Q6</accession>
<feature type="transmembrane region" description="Helical" evidence="1">
    <location>
        <begin position="32"/>
        <end position="53"/>
    </location>
</feature>
<keyword evidence="1" id="KW-1133">Transmembrane helix</keyword>